<dbReference type="InParanoid" id="K3YKV8"/>
<dbReference type="EnsemblPlants" id="KQL00631">
    <property type="protein sequence ID" value="KQL00631"/>
    <property type="gene ID" value="SETIT_014878mg"/>
</dbReference>
<keyword evidence="2" id="KW-1185">Reference proteome</keyword>
<proteinExistence type="predicted"/>
<dbReference type="Proteomes" id="UP000004995">
    <property type="component" value="Unassembled WGS sequence"/>
</dbReference>
<reference evidence="1" key="2">
    <citation type="submission" date="2018-08" db="UniProtKB">
        <authorList>
            <consortium name="EnsemblPlants"/>
        </authorList>
    </citation>
    <scope>IDENTIFICATION</scope>
    <source>
        <strain evidence="1">Yugu1</strain>
    </source>
</reference>
<evidence type="ECO:0000313" key="1">
    <source>
        <dbReference type="EnsemblPlants" id="KQL00631"/>
    </source>
</evidence>
<dbReference type="AlphaFoldDB" id="K3YKV8"/>
<organism evidence="1 2">
    <name type="scientific">Setaria italica</name>
    <name type="common">Foxtail millet</name>
    <name type="synonym">Panicum italicum</name>
    <dbReference type="NCBI Taxonomy" id="4555"/>
    <lineage>
        <taxon>Eukaryota</taxon>
        <taxon>Viridiplantae</taxon>
        <taxon>Streptophyta</taxon>
        <taxon>Embryophyta</taxon>
        <taxon>Tracheophyta</taxon>
        <taxon>Spermatophyta</taxon>
        <taxon>Magnoliopsida</taxon>
        <taxon>Liliopsida</taxon>
        <taxon>Poales</taxon>
        <taxon>Poaceae</taxon>
        <taxon>PACMAD clade</taxon>
        <taxon>Panicoideae</taxon>
        <taxon>Panicodae</taxon>
        <taxon>Paniceae</taxon>
        <taxon>Cenchrinae</taxon>
        <taxon>Setaria</taxon>
    </lineage>
</organism>
<name>K3YKV8_SETIT</name>
<accession>K3YKV8</accession>
<evidence type="ECO:0000313" key="2">
    <source>
        <dbReference type="Proteomes" id="UP000004995"/>
    </source>
</evidence>
<sequence>MKHTCFNNKPSALRRITAYSPQQRASNHPWKQKKKWFCNTASQT</sequence>
<protein>
    <submittedName>
        <fullName evidence="1">Uncharacterized protein</fullName>
    </submittedName>
</protein>
<dbReference type="HOGENOM" id="CLU_211178_0_0_1"/>
<dbReference type="EMBL" id="AGNK02003540">
    <property type="status" value="NOT_ANNOTATED_CDS"/>
    <property type="molecule type" value="Genomic_DNA"/>
</dbReference>
<dbReference type="Gramene" id="KQL00631">
    <property type="protein sequence ID" value="KQL00631"/>
    <property type="gene ID" value="SETIT_014878mg"/>
</dbReference>
<reference evidence="2" key="1">
    <citation type="journal article" date="2012" name="Nat. Biotechnol.">
        <title>Reference genome sequence of the model plant Setaria.</title>
        <authorList>
            <person name="Bennetzen J.L."/>
            <person name="Schmutz J."/>
            <person name="Wang H."/>
            <person name="Percifield R."/>
            <person name="Hawkins J."/>
            <person name="Pontaroli A.C."/>
            <person name="Estep M."/>
            <person name="Feng L."/>
            <person name="Vaughn J.N."/>
            <person name="Grimwood J."/>
            <person name="Jenkins J."/>
            <person name="Barry K."/>
            <person name="Lindquist E."/>
            <person name="Hellsten U."/>
            <person name="Deshpande S."/>
            <person name="Wang X."/>
            <person name="Wu X."/>
            <person name="Mitros T."/>
            <person name="Triplett J."/>
            <person name="Yang X."/>
            <person name="Ye C.Y."/>
            <person name="Mauro-Herrera M."/>
            <person name="Wang L."/>
            <person name="Li P."/>
            <person name="Sharma M."/>
            <person name="Sharma R."/>
            <person name="Ronald P.C."/>
            <person name="Panaud O."/>
            <person name="Kellogg E.A."/>
            <person name="Brutnell T.P."/>
            <person name="Doust A.N."/>
            <person name="Tuskan G.A."/>
            <person name="Rokhsar D."/>
            <person name="Devos K.M."/>
        </authorList>
    </citation>
    <scope>NUCLEOTIDE SEQUENCE [LARGE SCALE GENOMIC DNA]</scope>
    <source>
        <strain evidence="2">cv. Yugu1</strain>
    </source>
</reference>